<evidence type="ECO:0000256" key="3">
    <source>
        <dbReference type="ARBA" id="ARBA00022723"/>
    </source>
</evidence>
<dbReference type="PANTHER" id="PTHR10359:SF18">
    <property type="entry name" value="ENDONUCLEASE III"/>
    <property type="match status" value="1"/>
</dbReference>
<dbReference type="GO" id="GO:0051539">
    <property type="term" value="F:4 iron, 4 sulfur cluster binding"/>
    <property type="evidence" value="ECO:0007669"/>
    <property type="project" value="UniProtKB-UniRule"/>
</dbReference>
<evidence type="ECO:0000256" key="9">
    <source>
        <dbReference type="ARBA" id="ARBA00023204"/>
    </source>
</evidence>
<proteinExistence type="inferred from homology"/>
<feature type="binding site" evidence="12">
    <location>
        <position position="327"/>
    </location>
    <ligand>
        <name>[4Fe-4S] cluster</name>
        <dbReference type="ChEBI" id="CHEBI:49883"/>
    </ligand>
</feature>
<keyword evidence="2 12" id="KW-0004">4Fe-4S</keyword>
<dbReference type="SMART" id="SM00478">
    <property type="entry name" value="ENDO3c"/>
    <property type="match status" value="1"/>
</dbReference>
<dbReference type="InterPro" id="IPR004035">
    <property type="entry name" value="Endouclease-III_FeS-bd_BS"/>
</dbReference>
<dbReference type="InterPro" id="IPR004036">
    <property type="entry name" value="Endonuclease-III-like_CS2"/>
</dbReference>
<feature type="region of interest" description="Disordered" evidence="13">
    <location>
        <begin position="363"/>
        <end position="389"/>
    </location>
</feature>
<feature type="region of interest" description="Disordered" evidence="13">
    <location>
        <begin position="1"/>
        <end position="139"/>
    </location>
</feature>
<evidence type="ECO:0000256" key="1">
    <source>
        <dbReference type="ARBA" id="ARBA00008343"/>
    </source>
</evidence>
<accession>A0A401W454</accession>
<evidence type="ECO:0000313" key="16">
    <source>
        <dbReference type="Proteomes" id="UP000286746"/>
    </source>
</evidence>
<keyword evidence="6 12" id="KW-0408">Iron</keyword>
<sequence>MSAGRDSAVGEQAPAEAAKAVKSGEKVHKATTRKKSAATAATGTSAAKKTTGKTAAAKTAAAKTAAAKKTAAKKTAAAKSAAKKTTAKKVTAGGTAAKKTAASKTPAKKSAAKVPAKTAGAAPAKATAAPTRALKDESRTAMVRRARRMNRELAEVYPYAHPELDFRNSFELLCATVLSAQTTDLRVNQTTPALFAAYPTPEDMAAADPERLEELIRPTGFFRAKAKSLLGLSTALRDRFDGEVPGRLEDLVTLPGVGRKTANVVLGNAFGVPGITVDTHFGRLVRRFGWTEQTDPEKVEAEIAEIFPKSEWTMLSHRVVFHGRRVCHSRKPACGACPITHDCPSYGEGELDPEKAKKLLKYEMGGQPGQRLRPPADYPGQPAPPLAGR</sequence>
<dbReference type="Pfam" id="PF00633">
    <property type="entry name" value="HHH"/>
    <property type="match status" value="1"/>
</dbReference>
<evidence type="ECO:0000256" key="8">
    <source>
        <dbReference type="ARBA" id="ARBA00023125"/>
    </source>
</evidence>
<dbReference type="HAMAP" id="MF_00942">
    <property type="entry name" value="Nth"/>
    <property type="match status" value="1"/>
</dbReference>
<evidence type="ECO:0000256" key="6">
    <source>
        <dbReference type="ARBA" id="ARBA00023004"/>
    </source>
</evidence>
<reference evidence="15 16" key="1">
    <citation type="submission" date="2018-11" db="EMBL/GenBank/DDBJ databases">
        <title>Whole genome sequence of Streptomyces paromomycinus NBRC 15454(T).</title>
        <authorList>
            <person name="Komaki H."/>
            <person name="Tamura T."/>
        </authorList>
    </citation>
    <scope>NUCLEOTIDE SEQUENCE [LARGE SCALE GENOMIC DNA]</scope>
    <source>
        <strain evidence="15 16">NBRC 15454</strain>
    </source>
</reference>
<dbReference type="InterPro" id="IPR023170">
    <property type="entry name" value="HhH_base_excis_C"/>
</dbReference>
<dbReference type="SUPFAM" id="SSF48150">
    <property type="entry name" value="DNA-glycosylase"/>
    <property type="match status" value="1"/>
</dbReference>
<keyword evidence="10 12" id="KW-0456">Lyase</keyword>
<dbReference type="GO" id="GO:0006285">
    <property type="term" value="P:base-excision repair, AP site formation"/>
    <property type="evidence" value="ECO:0007669"/>
    <property type="project" value="TreeGrafter"/>
</dbReference>
<dbReference type="Pfam" id="PF00730">
    <property type="entry name" value="HhH-GPD"/>
    <property type="match status" value="1"/>
</dbReference>
<dbReference type="RefSeq" id="WP_371858938.1">
    <property type="nucleotide sequence ID" value="NZ_BHZD01000001.1"/>
</dbReference>
<keyword evidence="5 12" id="KW-0378">Hydrolase</keyword>
<dbReference type="AlphaFoldDB" id="A0A401W454"/>
<comment type="similarity">
    <text evidence="1 12">Belongs to the Nth/MutY family.</text>
</comment>
<dbReference type="InterPro" id="IPR003265">
    <property type="entry name" value="HhH-GPD_domain"/>
</dbReference>
<dbReference type="GO" id="GO:0003677">
    <property type="term" value="F:DNA binding"/>
    <property type="evidence" value="ECO:0007669"/>
    <property type="project" value="UniProtKB-UniRule"/>
</dbReference>
<keyword evidence="11 12" id="KW-0326">Glycosidase</keyword>
<dbReference type="InterPro" id="IPR005759">
    <property type="entry name" value="Nth"/>
</dbReference>
<dbReference type="PROSITE" id="PS00764">
    <property type="entry name" value="ENDONUCLEASE_III_1"/>
    <property type="match status" value="1"/>
</dbReference>
<dbReference type="GO" id="GO:0140078">
    <property type="term" value="F:class I DNA-(apurinic or apyrimidinic site) endonuclease activity"/>
    <property type="evidence" value="ECO:0007669"/>
    <property type="project" value="UniProtKB-EC"/>
</dbReference>
<dbReference type="InterPro" id="IPR011257">
    <property type="entry name" value="DNA_glycosylase"/>
</dbReference>
<dbReference type="InterPro" id="IPR000445">
    <property type="entry name" value="HhH_motif"/>
</dbReference>
<dbReference type="GO" id="GO:0046872">
    <property type="term" value="F:metal ion binding"/>
    <property type="evidence" value="ECO:0007669"/>
    <property type="project" value="UniProtKB-KW"/>
</dbReference>
<evidence type="ECO:0000256" key="4">
    <source>
        <dbReference type="ARBA" id="ARBA00022763"/>
    </source>
</evidence>
<feature type="domain" description="HhH-GPD" evidence="14">
    <location>
        <begin position="178"/>
        <end position="325"/>
    </location>
</feature>
<feature type="binding site" evidence="12">
    <location>
        <position position="337"/>
    </location>
    <ligand>
        <name>[4Fe-4S] cluster</name>
        <dbReference type="ChEBI" id="CHEBI:49883"/>
    </ligand>
</feature>
<keyword evidence="3 12" id="KW-0479">Metal-binding</keyword>
<dbReference type="CDD" id="cd00056">
    <property type="entry name" value="ENDO3c"/>
    <property type="match status" value="1"/>
</dbReference>
<dbReference type="SMART" id="SM00525">
    <property type="entry name" value="FES"/>
    <property type="match status" value="1"/>
</dbReference>
<comment type="function">
    <text evidence="12">DNA repair enzyme that has both DNA N-glycosylase activity and AP-lyase activity. The DNA N-glycosylase activity releases various damaged pyrimidines from DNA by cleaving the N-glycosidic bond, leaving an AP (apurinic/apyrimidinic) site. The AP-lyase activity cleaves the phosphodiester bond 3' to the AP site by a beta-elimination, leaving a 3'-terminal unsaturated sugar and a product with a terminal 5'-phosphate.</text>
</comment>
<feature type="compositionally biased region" description="Low complexity" evidence="13">
    <location>
        <begin position="88"/>
        <end position="105"/>
    </location>
</feature>
<evidence type="ECO:0000256" key="7">
    <source>
        <dbReference type="ARBA" id="ARBA00023014"/>
    </source>
</evidence>
<keyword evidence="16" id="KW-1185">Reference proteome</keyword>
<dbReference type="Gene3D" id="1.10.1670.10">
    <property type="entry name" value="Helix-hairpin-Helix base-excision DNA repair enzymes (C-terminal)"/>
    <property type="match status" value="1"/>
</dbReference>
<comment type="caution">
    <text evidence="15">The sequence shown here is derived from an EMBL/GenBank/DDBJ whole genome shotgun (WGS) entry which is preliminary data.</text>
</comment>
<evidence type="ECO:0000256" key="2">
    <source>
        <dbReference type="ARBA" id="ARBA00022485"/>
    </source>
</evidence>
<name>A0A401W454_STREY</name>
<comment type="catalytic activity">
    <reaction evidence="12">
        <text>2'-deoxyribonucleotide-(2'-deoxyribose 5'-phosphate)-2'-deoxyribonucleotide-DNA = a 3'-end 2'-deoxyribonucleotide-(2,3-dehydro-2,3-deoxyribose 5'-phosphate)-DNA + a 5'-end 5'-phospho-2'-deoxyribonucleoside-DNA + H(+)</text>
        <dbReference type="Rhea" id="RHEA:66592"/>
        <dbReference type="Rhea" id="RHEA-COMP:13180"/>
        <dbReference type="Rhea" id="RHEA-COMP:16897"/>
        <dbReference type="Rhea" id="RHEA-COMP:17067"/>
        <dbReference type="ChEBI" id="CHEBI:15378"/>
        <dbReference type="ChEBI" id="CHEBI:136412"/>
        <dbReference type="ChEBI" id="CHEBI:157695"/>
        <dbReference type="ChEBI" id="CHEBI:167181"/>
        <dbReference type="EC" id="4.2.99.18"/>
    </reaction>
</comment>
<dbReference type="PROSITE" id="PS01155">
    <property type="entry name" value="ENDONUCLEASE_III_2"/>
    <property type="match status" value="1"/>
</dbReference>
<dbReference type="PANTHER" id="PTHR10359">
    <property type="entry name" value="A/G-SPECIFIC ADENINE GLYCOSYLASE/ENDONUCLEASE III"/>
    <property type="match status" value="1"/>
</dbReference>
<evidence type="ECO:0000256" key="13">
    <source>
        <dbReference type="SAM" id="MobiDB-lite"/>
    </source>
</evidence>
<gene>
    <name evidence="12 15" type="primary">nth</name>
    <name evidence="15" type="ORF">GKJPGBOP_03742</name>
</gene>
<keyword evidence="7 12" id="KW-0411">Iron-sulfur</keyword>
<dbReference type="FunFam" id="1.10.340.30:FF:000001">
    <property type="entry name" value="Endonuclease III"/>
    <property type="match status" value="1"/>
</dbReference>
<dbReference type="EC" id="4.2.99.18" evidence="12"/>
<evidence type="ECO:0000256" key="10">
    <source>
        <dbReference type="ARBA" id="ARBA00023239"/>
    </source>
</evidence>
<evidence type="ECO:0000259" key="14">
    <source>
        <dbReference type="SMART" id="SM00478"/>
    </source>
</evidence>
<keyword evidence="9 12" id="KW-0234">DNA repair</keyword>
<feature type="binding site" evidence="12">
    <location>
        <position position="343"/>
    </location>
    <ligand>
        <name>[4Fe-4S] cluster</name>
        <dbReference type="ChEBI" id="CHEBI:49883"/>
    </ligand>
</feature>
<comment type="cofactor">
    <cofactor evidence="12">
        <name>[4Fe-4S] cluster</name>
        <dbReference type="ChEBI" id="CHEBI:49883"/>
    </cofactor>
    <text evidence="12">Binds 1 [4Fe-4S] cluster.</text>
</comment>
<evidence type="ECO:0000313" key="15">
    <source>
        <dbReference type="EMBL" id="GCD44055.1"/>
    </source>
</evidence>
<dbReference type="InterPro" id="IPR003651">
    <property type="entry name" value="Endonuclease3_FeS-loop_motif"/>
</dbReference>
<keyword evidence="4 12" id="KW-0227">DNA damage</keyword>
<feature type="compositionally biased region" description="Low complexity" evidence="13">
    <location>
        <begin position="112"/>
        <end position="132"/>
    </location>
</feature>
<feature type="binding site" evidence="12">
    <location>
        <position position="334"/>
    </location>
    <ligand>
        <name>[4Fe-4S] cluster</name>
        <dbReference type="ChEBI" id="CHEBI:49883"/>
    </ligand>
</feature>
<dbReference type="GO" id="GO:0019104">
    <property type="term" value="F:DNA N-glycosylase activity"/>
    <property type="evidence" value="ECO:0007669"/>
    <property type="project" value="UniProtKB-UniRule"/>
</dbReference>
<dbReference type="FunFam" id="1.10.1670.10:FF:000001">
    <property type="entry name" value="Endonuclease III"/>
    <property type="match status" value="1"/>
</dbReference>
<keyword evidence="15" id="KW-0540">Nuclease</keyword>
<dbReference type="Gene3D" id="1.10.340.30">
    <property type="entry name" value="Hypothetical protein, domain 2"/>
    <property type="match status" value="1"/>
</dbReference>
<feature type="compositionally biased region" description="Low complexity" evidence="13">
    <location>
        <begin position="37"/>
        <end position="80"/>
    </location>
</feature>
<evidence type="ECO:0000256" key="12">
    <source>
        <dbReference type="HAMAP-Rule" id="MF_00942"/>
    </source>
</evidence>
<protein>
    <recommendedName>
        <fullName evidence="12">Endonuclease III</fullName>
        <ecNumber evidence="12">4.2.99.18</ecNumber>
    </recommendedName>
    <alternativeName>
        <fullName evidence="12">DNA-(apurinic or apyrimidinic site) lyase</fullName>
    </alternativeName>
</protein>
<dbReference type="EMBL" id="BHZD01000001">
    <property type="protein sequence ID" value="GCD44055.1"/>
    <property type="molecule type" value="Genomic_DNA"/>
</dbReference>
<dbReference type="Pfam" id="PF10576">
    <property type="entry name" value="EndIII_4Fe-2S"/>
    <property type="match status" value="1"/>
</dbReference>
<dbReference type="NCBIfam" id="TIGR01083">
    <property type="entry name" value="nth"/>
    <property type="match status" value="1"/>
</dbReference>
<evidence type="ECO:0000256" key="5">
    <source>
        <dbReference type="ARBA" id="ARBA00022801"/>
    </source>
</evidence>
<dbReference type="Proteomes" id="UP000286746">
    <property type="component" value="Unassembled WGS sequence"/>
</dbReference>
<keyword evidence="15" id="KW-0255">Endonuclease</keyword>
<keyword evidence="8 12" id="KW-0238">DNA-binding</keyword>
<organism evidence="15 16">
    <name type="scientific">Streptomyces paromomycinus</name>
    <name type="common">Streptomyces rimosus subsp. paromomycinus</name>
    <dbReference type="NCBI Taxonomy" id="92743"/>
    <lineage>
        <taxon>Bacteria</taxon>
        <taxon>Bacillati</taxon>
        <taxon>Actinomycetota</taxon>
        <taxon>Actinomycetes</taxon>
        <taxon>Kitasatosporales</taxon>
        <taxon>Streptomycetaceae</taxon>
        <taxon>Streptomyces</taxon>
    </lineage>
</organism>
<evidence type="ECO:0000256" key="11">
    <source>
        <dbReference type="ARBA" id="ARBA00023295"/>
    </source>
</evidence>